<dbReference type="AlphaFoldDB" id="A0A444YA74"/>
<sequence length="99" mass="11456">MSNEKHTCNELSCFRFLVAVWCIDYRTRTMRLTCFPRMYIPVIVVCISQVQKDIPRSYFQGRKMSPFTPGKGFDGPKTFGLLNGPITKHVFLSFLITVK</sequence>
<proteinExistence type="predicted"/>
<accession>A0A444YA74</accession>
<dbReference type="Proteomes" id="UP000289738">
    <property type="component" value="Chromosome B07"/>
</dbReference>
<gene>
    <name evidence="1" type="ORF">Ahy_B07g086657</name>
</gene>
<dbReference type="EMBL" id="SDMP01000017">
    <property type="protein sequence ID" value="RYQ98838.1"/>
    <property type="molecule type" value="Genomic_DNA"/>
</dbReference>
<comment type="caution">
    <text evidence="1">The sequence shown here is derived from an EMBL/GenBank/DDBJ whole genome shotgun (WGS) entry which is preliminary data.</text>
</comment>
<organism evidence="1 2">
    <name type="scientific">Arachis hypogaea</name>
    <name type="common">Peanut</name>
    <dbReference type="NCBI Taxonomy" id="3818"/>
    <lineage>
        <taxon>Eukaryota</taxon>
        <taxon>Viridiplantae</taxon>
        <taxon>Streptophyta</taxon>
        <taxon>Embryophyta</taxon>
        <taxon>Tracheophyta</taxon>
        <taxon>Spermatophyta</taxon>
        <taxon>Magnoliopsida</taxon>
        <taxon>eudicotyledons</taxon>
        <taxon>Gunneridae</taxon>
        <taxon>Pentapetalae</taxon>
        <taxon>rosids</taxon>
        <taxon>fabids</taxon>
        <taxon>Fabales</taxon>
        <taxon>Fabaceae</taxon>
        <taxon>Papilionoideae</taxon>
        <taxon>50 kb inversion clade</taxon>
        <taxon>dalbergioids sensu lato</taxon>
        <taxon>Dalbergieae</taxon>
        <taxon>Pterocarpus clade</taxon>
        <taxon>Arachis</taxon>
    </lineage>
</organism>
<evidence type="ECO:0000313" key="2">
    <source>
        <dbReference type="Proteomes" id="UP000289738"/>
    </source>
</evidence>
<reference evidence="1 2" key="1">
    <citation type="submission" date="2019-01" db="EMBL/GenBank/DDBJ databases">
        <title>Sequencing of cultivated peanut Arachis hypogaea provides insights into genome evolution and oil improvement.</title>
        <authorList>
            <person name="Chen X."/>
        </authorList>
    </citation>
    <scope>NUCLEOTIDE SEQUENCE [LARGE SCALE GENOMIC DNA]</scope>
    <source>
        <strain evidence="2">cv. Fuhuasheng</strain>
        <tissue evidence="1">Leaves</tissue>
    </source>
</reference>
<protein>
    <submittedName>
        <fullName evidence="1">Uncharacterized protein</fullName>
    </submittedName>
</protein>
<name>A0A444YA74_ARAHY</name>
<evidence type="ECO:0000313" key="1">
    <source>
        <dbReference type="EMBL" id="RYQ98838.1"/>
    </source>
</evidence>
<keyword evidence="2" id="KW-1185">Reference proteome</keyword>